<dbReference type="InterPro" id="IPR034733">
    <property type="entry name" value="AcCoA_carboxyl_beta"/>
</dbReference>
<comment type="function">
    <text evidence="13">Component of the acetyl coenzyme A carboxylase (ACC) complex. Biotin carboxylase (BC) catalyzes the carboxylation of biotin on its carrier protein (BCCP) and then the CO(2) group is transferred by the transcarboxylase to acetyl-CoA to form malonyl-CoA.</text>
</comment>
<evidence type="ECO:0000256" key="8">
    <source>
        <dbReference type="ARBA" id="ARBA00022832"/>
    </source>
</evidence>
<comment type="similarity">
    <text evidence="13">Belongs to the AccD/PCCB family.</text>
</comment>
<dbReference type="GO" id="GO:0006633">
    <property type="term" value="P:fatty acid biosynthetic process"/>
    <property type="evidence" value="ECO:0007669"/>
    <property type="project" value="UniProtKB-KW"/>
</dbReference>
<evidence type="ECO:0000256" key="4">
    <source>
        <dbReference type="ARBA" id="ARBA00022679"/>
    </source>
</evidence>
<dbReference type="InterPro" id="IPR041010">
    <property type="entry name" value="Znf-ACC"/>
</dbReference>
<evidence type="ECO:0000256" key="2">
    <source>
        <dbReference type="ARBA" id="ARBA00011842"/>
    </source>
</evidence>
<dbReference type="NCBIfam" id="TIGR00515">
    <property type="entry name" value="accD"/>
    <property type="match status" value="1"/>
</dbReference>
<evidence type="ECO:0000256" key="12">
    <source>
        <dbReference type="ARBA" id="ARBA00023160"/>
    </source>
</evidence>
<comment type="subunit">
    <text evidence="2">Acetyl-CoA carboxylase is a heterohexamer composed of biotin carboxyl carrier protein, biotin carboxylase and 2 subunits each of ACCase subunit alpha and ACCase plastid-coded subunit beta (accD).</text>
</comment>
<proteinExistence type="inferred from homology"/>
<dbReference type="InterPro" id="IPR029045">
    <property type="entry name" value="ClpP/crotonase-like_dom_sf"/>
</dbReference>
<gene>
    <name evidence="13 15" type="primary">accD</name>
</gene>
<dbReference type="GO" id="GO:2001295">
    <property type="term" value="P:malonyl-CoA biosynthetic process"/>
    <property type="evidence" value="ECO:0007669"/>
    <property type="project" value="UniProtKB-UniRule"/>
</dbReference>
<evidence type="ECO:0000256" key="10">
    <source>
        <dbReference type="ARBA" id="ARBA00022840"/>
    </source>
</evidence>
<name>A0A386B261_9CHLO</name>
<dbReference type="GO" id="GO:0003989">
    <property type="term" value="F:acetyl-CoA carboxylase activity"/>
    <property type="evidence" value="ECO:0007669"/>
    <property type="project" value="InterPro"/>
</dbReference>
<feature type="binding site" evidence="13">
    <location>
        <position position="42"/>
    </location>
    <ligand>
        <name>Zn(2+)</name>
        <dbReference type="ChEBI" id="CHEBI:29105"/>
    </ligand>
</feature>
<evidence type="ECO:0000256" key="3">
    <source>
        <dbReference type="ARBA" id="ARBA00022516"/>
    </source>
</evidence>
<keyword evidence="8 13" id="KW-0276">Fatty acid metabolism</keyword>
<keyword evidence="3 13" id="KW-0444">Lipid biosynthesis</keyword>
<keyword evidence="11 13" id="KW-0443">Lipid metabolism</keyword>
<feature type="binding site" evidence="13">
    <location>
        <position position="20"/>
    </location>
    <ligand>
        <name>Zn(2+)</name>
        <dbReference type="ChEBI" id="CHEBI:29105"/>
    </ligand>
</feature>
<keyword evidence="15" id="KW-0150">Chloroplast</keyword>
<comment type="pathway">
    <text evidence="13">Lipid metabolism; malonyl-CoA biosynthesis; malonyl-CoA from acetyl-CoA: step 1/1.</text>
</comment>
<feature type="zinc finger region" description="C4-type" evidence="13">
    <location>
        <begin position="20"/>
        <end position="42"/>
    </location>
</feature>
<dbReference type="EMBL" id="MH591113">
    <property type="protein sequence ID" value="AYC65737.1"/>
    <property type="molecule type" value="Genomic_DNA"/>
</dbReference>
<dbReference type="PRINTS" id="PR01070">
    <property type="entry name" value="ACCCTRFRASEB"/>
</dbReference>
<keyword evidence="9 13" id="KW-0862">Zinc</keyword>
<dbReference type="GO" id="GO:0008270">
    <property type="term" value="F:zinc ion binding"/>
    <property type="evidence" value="ECO:0007669"/>
    <property type="project" value="UniProtKB-UniRule"/>
</dbReference>
<evidence type="ECO:0000259" key="14">
    <source>
        <dbReference type="PROSITE" id="PS50980"/>
    </source>
</evidence>
<comment type="subcellular location">
    <subcellularLocation>
        <location evidence="1">Cytoplasm</location>
    </subcellularLocation>
    <subcellularLocation>
        <location evidence="13">Plastid</location>
        <location evidence="13">Chloroplast stroma</location>
    </subcellularLocation>
</comment>
<protein>
    <recommendedName>
        <fullName evidence="13">Acetyl-coenzyme A carboxylase carboxyl transferase subunit beta, chloroplastic</fullName>
        <shortName evidence="13">ACCase subunit beta</shortName>
        <shortName evidence="13">Acetyl-CoA carboxylase carboxyltransferase subunit beta</shortName>
        <ecNumber evidence="13">2.1.3.15</ecNumber>
    </recommendedName>
</protein>
<dbReference type="PANTHER" id="PTHR42995">
    <property type="entry name" value="ACETYL-COENZYME A CARBOXYLASE CARBOXYL TRANSFERASE SUBUNIT BETA, CHLOROPLASTIC"/>
    <property type="match status" value="1"/>
</dbReference>
<dbReference type="GO" id="GO:0005524">
    <property type="term" value="F:ATP binding"/>
    <property type="evidence" value="ECO:0007669"/>
    <property type="project" value="UniProtKB-KW"/>
</dbReference>
<geneLocation type="chloroplast" evidence="15"/>
<dbReference type="GO" id="GO:0016743">
    <property type="term" value="F:carboxyl- or carbamoyltransferase activity"/>
    <property type="evidence" value="ECO:0007669"/>
    <property type="project" value="UniProtKB-UniRule"/>
</dbReference>
<reference evidence="15" key="1">
    <citation type="submission" date="2018-07" db="EMBL/GenBank/DDBJ databases">
        <authorList>
            <person name="Quirk P.G."/>
            <person name="Krulwich T.A."/>
        </authorList>
    </citation>
    <scope>NUCLEOTIDE SEQUENCE</scope>
</reference>
<accession>A0A386B261</accession>
<keyword evidence="15" id="KW-0934">Plastid</keyword>
<dbReference type="InterPro" id="IPR011762">
    <property type="entry name" value="COA_CT_N"/>
</dbReference>
<feature type="binding site" evidence="13">
    <location>
        <position position="39"/>
    </location>
    <ligand>
        <name>Zn(2+)</name>
        <dbReference type="ChEBI" id="CHEBI:29105"/>
    </ligand>
</feature>
<keyword evidence="12 13" id="KW-0275">Fatty acid biosynthesis</keyword>
<evidence type="ECO:0000256" key="1">
    <source>
        <dbReference type="ARBA" id="ARBA00004496"/>
    </source>
</evidence>
<keyword evidence="7 13" id="KW-0863">Zinc-finger</keyword>
<keyword evidence="10 13" id="KW-0067">ATP-binding</keyword>
<feature type="domain" description="CoA carboxyltransferase N-terminal" evidence="14">
    <location>
        <begin position="16"/>
        <end position="286"/>
    </location>
</feature>
<reference evidence="15" key="2">
    <citation type="journal article" date="2019" name="Mol. Phylogenet. Evol.">
        <title>Reassessment of the classification of bryopsidales (chlorophyta) based on chloroplast phylogenomic analyses.</title>
        <authorList>
            <person name="Cremen M.C."/>
            <person name="Leliaert F."/>
            <person name="West J."/>
            <person name="Lam D.W."/>
            <person name="Shimada S."/>
            <person name="Lopez-Bautista J.M."/>
            <person name="Verbruggen H."/>
        </authorList>
    </citation>
    <scope>NUCLEOTIDE SEQUENCE</scope>
</reference>
<dbReference type="GO" id="GO:0009317">
    <property type="term" value="C:acetyl-CoA carboxylase complex"/>
    <property type="evidence" value="ECO:0007669"/>
    <property type="project" value="InterPro"/>
</dbReference>
<sequence>MSLLSWIDSVVDESGLWTRCHKCGAILYIKHLKKNYYICSSCQTHLQMTGRERLQSLIDPGTWQPFDETLSTIDPLKFSDQKTYISRLKDAQFQTNLQESVLTGTGLLEDIPIALGIMDFNFMGGSMGSVVGEKFTRLIEYATHEGLILILVCASGGARMHEGVLSLMQMAKISAALNIHQNKANLMYIAVLTSPTTGGVTASFAMLGDLIFAEPNALIGFAGRRVIEQTLQEKLPENFQTAEYLFDHGLLDLIVPRDFLKTALFETLKFYQKAPLKKKGKIPPSLFKPSNFLSEEKFRRKLKKQKLKKQTYRSALDTNAKANLSKDDLTSLTKVAESVFKKIKNKQNLAISKSKRKQKKLIKFNQKMFQSLNLFYNYY</sequence>
<feature type="binding site" evidence="13">
    <location>
        <position position="23"/>
    </location>
    <ligand>
        <name>Zn(2+)</name>
        <dbReference type="ChEBI" id="CHEBI:29105"/>
    </ligand>
</feature>
<evidence type="ECO:0000313" key="15">
    <source>
        <dbReference type="EMBL" id="AYC65737.1"/>
    </source>
</evidence>
<evidence type="ECO:0000256" key="6">
    <source>
        <dbReference type="ARBA" id="ARBA00022741"/>
    </source>
</evidence>
<keyword evidence="6 13" id="KW-0547">Nucleotide-binding</keyword>
<dbReference type="UniPathway" id="UPA00655">
    <property type="reaction ID" value="UER00711"/>
</dbReference>
<dbReference type="PROSITE" id="PS50980">
    <property type="entry name" value="COA_CT_NTER"/>
    <property type="match status" value="1"/>
</dbReference>
<keyword evidence="5 13" id="KW-0479">Metal-binding</keyword>
<keyword evidence="4 13" id="KW-0808">Transferase</keyword>
<dbReference type="Gene3D" id="3.90.226.10">
    <property type="entry name" value="2-enoyl-CoA Hydratase, Chain A, domain 1"/>
    <property type="match status" value="1"/>
</dbReference>
<evidence type="ECO:0000256" key="7">
    <source>
        <dbReference type="ARBA" id="ARBA00022771"/>
    </source>
</evidence>
<dbReference type="PANTHER" id="PTHR42995:SF5">
    <property type="entry name" value="ACETYL-COENZYME A CARBOXYLASE CARBOXYL TRANSFERASE SUBUNIT BETA, CHLOROPLASTIC"/>
    <property type="match status" value="1"/>
</dbReference>
<organism evidence="15">
    <name type="scientific">Udotea sp. TZ0819</name>
    <dbReference type="NCBI Taxonomy" id="2364085"/>
    <lineage>
        <taxon>Eukaryota</taxon>
        <taxon>Viridiplantae</taxon>
        <taxon>Chlorophyta</taxon>
        <taxon>core chlorophytes</taxon>
        <taxon>Ulvophyceae</taxon>
        <taxon>TCBD clade</taxon>
        <taxon>Bryopsidales</taxon>
        <taxon>Halimedineae</taxon>
        <taxon>Halimedaceae</taxon>
        <taxon>Udoteae</taxon>
        <taxon>Udotea</taxon>
    </lineage>
</organism>
<dbReference type="SUPFAM" id="SSF52096">
    <property type="entry name" value="ClpP/crotonase"/>
    <property type="match status" value="1"/>
</dbReference>
<dbReference type="AlphaFoldDB" id="A0A386B261"/>
<dbReference type="GO" id="GO:0009570">
    <property type="term" value="C:chloroplast stroma"/>
    <property type="evidence" value="ECO:0007669"/>
    <property type="project" value="UniProtKB-SubCell"/>
</dbReference>
<dbReference type="Pfam" id="PF17848">
    <property type="entry name" value="Zn_ribbon_ACC"/>
    <property type="match status" value="1"/>
</dbReference>
<comment type="subunit">
    <text evidence="13">Acetyl-CoA carboxylase is a heterohexamer composed of biotin carboxyl carrier protein, biotin carboxylase and two subunits each of ACCase subunit alpha and ACCase plastid-coded subunit beta (accD).</text>
</comment>
<comment type="cofactor">
    <cofactor evidence="13">
        <name>Zn(2+)</name>
        <dbReference type="ChEBI" id="CHEBI:29105"/>
    </cofactor>
    <text evidence="13">Binds 1 zinc ion per subunit.</text>
</comment>
<evidence type="ECO:0000256" key="13">
    <source>
        <dbReference type="HAMAP-Rule" id="MF_01395"/>
    </source>
</evidence>
<evidence type="ECO:0000256" key="5">
    <source>
        <dbReference type="ARBA" id="ARBA00022723"/>
    </source>
</evidence>
<evidence type="ECO:0000256" key="11">
    <source>
        <dbReference type="ARBA" id="ARBA00023098"/>
    </source>
</evidence>
<comment type="catalytic activity">
    <reaction evidence="13">
        <text>N(6)-carboxybiotinyl-L-lysyl-[protein] + acetyl-CoA = N(6)-biotinyl-L-lysyl-[protein] + malonyl-CoA</text>
        <dbReference type="Rhea" id="RHEA:54728"/>
        <dbReference type="Rhea" id="RHEA-COMP:10505"/>
        <dbReference type="Rhea" id="RHEA-COMP:10506"/>
        <dbReference type="ChEBI" id="CHEBI:57288"/>
        <dbReference type="ChEBI" id="CHEBI:57384"/>
        <dbReference type="ChEBI" id="CHEBI:83144"/>
        <dbReference type="ChEBI" id="CHEBI:83145"/>
        <dbReference type="EC" id="2.1.3.15"/>
    </reaction>
</comment>
<dbReference type="HAMAP" id="MF_01395">
    <property type="entry name" value="AcetylCoA_CT_beta"/>
    <property type="match status" value="1"/>
</dbReference>
<dbReference type="EC" id="2.1.3.15" evidence="13"/>
<dbReference type="Pfam" id="PF01039">
    <property type="entry name" value="Carboxyl_trans"/>
    <property type="match status" value="1"/>
</dbReference>
<evidence type="ECO:0000256" key="9">
    <source>
        <dbReference type="ARBA" id="ARBA00022833"/>
    </source>
</evidence>
<dbReference type="InterPro" id="IPR000438">
    <property type="entry name" value="Acetyl_CoA_COase_Trfase_b_su"/>
</dbReference>